<keyword evidence="1" id="KW-0472">Membrane</keyword>
<keyword evidence="1" id="KW-0812">Transmembrane</keyword>
<dbReference type="Proteomes" id="UP000294865">
    <property type="component" value="Unassembled WGS sequence"/>
</dbReference>
<evidence type="ECO:0000256" key="1">
    <source>
        <dbReference type="SAM" id="Phobius"/>
    </source>
</evidence>
<accession>A0A4R6C1K6</accession>
<gene>
    <name evidence="3" type="ORF">ETI04_10640</name>
</gene>
<sequence length="235" mass="26729">MLIHSLEKIIYIFLILVVSILLLVRVKECKFTILVLDDFNKNIETNACSDYNSKKHGYLVFNAIKTQIPKEICRKIKIKLVDVVYNGNINEKLVSKELIKASNEKTDIINMSFGSIENNKHIDYGIKYISKRKTQTYLISSAGNNFGMESLYPARLKSVISIGSLTKQNEISNMSAQKSVNYYIKGVHQNEDSTSLATGKFTGFLSRQIINNQCHDLVECTKSNKIKLGDKKYEN</sequence>
<keyword evidence="1" id="KW-1133">Transmembrane helix</keyword>
<dbReference type="RefSeq" id="WP_133420389.1">
    <property type="nucleotide sequence ID" value="NZ_SDGP01000007.1"/>
</dbReference>
<dbReference type="InterPro" id="IPR000209">
    <property type="entry name" value="Peptidase_S8/S53_dom"/>
</dbReference>
<dbReference type="AlphaFoldDB" id="A0A4R6C1K6"/>
<dbReference type="Pfam" id="PF00082">
    <property type="entry name" value="Peptidase_S8"/>
    <property type="match status" value="1"/>
</dbReference>
<comment type="caution">
    <text evidence="3">The sequence shown here is derived from an EMBL/GenBank/DDBJ whole genome shotgun (WGS) entry which is preliminary data.</text>
</comment>
<evidence type="ECO:0000313" key="3">
    <source>
        <dbReference type="EMBL" id="TDM15158.1"/>
    </source>
</evidence>
<dbReference type="InterPro" id="IPR036852">
    <property type="entry name" value="Peptidase_S8/S53_dom_sf"/>
</dbReference>
<protein>
    <recommendedName>
        <fullName evidence="2">Peptidase S8/S53 domain-containing protein</fullName>
    </recommendedName>
</protein>
<proteinExistence type="predicted"/>
<dbReference type="GO" id="GO:0006508">
    <property type="term" value="P:proteolysis"/>
    <property type="evidence" value="ECO:0007669"/>
    <property type="project" value="InterPro"/>
</dbReference>
<evidence type="ECO:0000259" key="2">
    <source>
        <dbReference type="Pfam" id="PF00082"/>
    </source>
</evidence>
<name>A0A4R6C1K6_9STAP</name>
<dbReference type="Gene3D" id="3.40.50.200">
    <property type="entry name" value="Peptidase S8/S53 domain"/>
    <property type="match status" value="1"/>
</dbReference>
<feature type="domain" description="Peptidase S8/S53" evidence="2">
    <location>
        <begin position="47"/>
        <end position="180"/>
    </location>
</feature>
<dbReference type="GO" id="GO:0004252">
    <property type="term" value="F:serine-type endopeptidase activity"/>
    <property type="evidence" value="ECO:0007669"/>
    <property type="project" value="InterPro"/>
</dbReference>
<reference evidence="3 4" key="1">
    <citation type="submission" date="2019-01" db="EMBL/GenBank/DDBJ databases">
        <title>Draft genome sequences of Macrococcus caseolyticus, Macrococcus canis, Macrococcus bohemicus and Macrococcus goetzii.</title>
        <authorList>
            <person name="Mazhar S."/>
            <person name="Altermann E."/>
            <person name="Hill C."/>
            <person name="Mcauliffe O."/>
        </authorList>
    </citation>
    <scope>NUCLEOTIDE SEQUENCE [LARGE SCALE GENOMIC DNA]</scope>
    <source>
        <strain evidence="3 4">DPC7162</strain>
    </source>
</reference>
<organism evidence="3 4">
    <name type="scientific">Macrococcoides canis</name>
    <dbReference type="NCBI Taxonomy" id="1855823"/>
    <lineage>
        <taxon>Bacteria</taxon>
        <taxon>Bacillati</taxon>
        <taxon>Bacillota</taxon>
        <taxon>Bacilli</taxon>
        <taxon>Bacillales</taxon>
        <taxon>Staphylococcaceae</taxon>
        <taxon>Macrococcoides</taxon>
    </lineage>
</organism>
<evidence type="ECO:0000313" key="4">
    <source>
        <dbReference type="Proteomes" id="UP000294865"/>
    </source>
</evidence>
<feature type="transmembrane region" description="Helical" evidence="1">
    <location>
        <begin position="9"/>
        <end position="26"/>
    </location>
</feature>
<dbReference type="EMBL" id="SDQG01000009">
    <property type="protein sequence ID" value="TDM15158.1"/>
    <property type="molecule type" value="Genomic_DNA"/>
</dbReference>
<dbReference type="SUPFAM" id="SSF52743">
    <property type="entry name" value="Subtilisin-like"/>
    <property type="match status" value="1"/>
</dbReference>